<name>A0A8J5RLK8_ZIZPA</name>
<feature type="compositionally biased region" description="Low complexity" evidence="1">
    <location>
        <begin position="122"/>
        <end position="133"/>
    </location>
</feature>
<dbReference type="AlphaFoldDB" id="A0A8J5RLK8"/>
<dbReference type="EMBL" id="JAAALK010000288">
    <property type="protein sequence ID" value="KAG8056081.1"/>
    <property type="molecule type" value="Genomic_DNA"/>
</dbReference>
<dbReference type="Proteomes" id="UP000729402">
    <property type="component" value="Unassembled WGS sequence"/>
</dbReference>
<gene>
    <name evidence="2" type="ORF">GUJ93_ZPchr0001g29378</name>
</gene>
<evidence type="ECO:0000313" key="3">
    <source>
        <dbReference type="Proteomes" id="UP000729402"/>
    </source>
</evidence>
<protein>
    <submittedName>
        <fullName evidence="2">Uncharacterized protein</fullName>
    </submittedName>
</protein>
<evidence type="ECO:0000256" key="1">
    <source>
        <dbReference type="SAM" id="MobiDB-lite"/>
    </source>
</evidence>
<comment type="caution">
    <text evidence="2">The sequence shown here is derived from an EMBL/GenBank/DDBJ whole genome shotgun (WGS) entry which is preliminary data.</text>
</comment>
<organism evidence="2 3">
    <name type="scientific">Zizania palustris</name>
    <name type="common">Northern wild rice</name>
    <dbReference type="NCBI Taxonomy" id="103762"/>
    <lineage>
        <taxon>Eukaryota</taxon>
        <taxon>Viridiplantae</taxon>
        <taxon>Streptophyta</taxon>
        <taxon>Embryophyta</taxon>
        <taxon>Tracheophyta</taxon>
        <taxon>Spermatophyta</taxon>
        <taxon>Magnoliopsida</taxon>
        <taxon>Liliopsida</taxon>
        <taxon>Poales</taxon>
        <taxon>Poaceae</taxon>
        <taxon>BOP clade</taxon>
        <taxon>Oryzoideae</taxon>
        <taxon>Oryzeae</taxon>
        <taxon>Zizaniinae</taxon>
        <taxon>Zizania</taxon>
    </lineage>
</organism>
<proteinExistence type="predicted"/>
<sequence length="146" mass="15476">MVASQAGAFPAVQVVWKTTVHWWEVMVFLSLEAETVAKSREMAEEGSCLLAAARAEAMQEEAWTSPAEVIRSALLPKAVRMASWDCGFGRGKLVEAWMELPARAGEAAEAGTVSVAEEETETLSAAAAAAPAAHPRGPRPCSPQIP</sequence>
<keyword evidence="3" id="KW-1185">Reference proteome</keyword>
<feature type="region of interest" description="Disordered" evidence="1">
    <location>
        <begin position="116"/>
        <end position="146"/>
    </location>
</feature>
<evidence type="ECO:0000313" key="2">
    <source>
        <dbReference type="EMBL" id="KAG8056081.1"/>
    </source>
</evidence>
<accession>A0A8J5RLK8</accession>
<reference evidence="2" key="1">
    <citation type="journal article" date="2021" name="bioRxiv">
        <title>Whole Genome Assembly and Annotation of Northern Wild Rice, Zizania palustris L., Supports a Whole Genome Duplication in the Zizania Genus.</title>
        <authorList>
            <person name="Haas M."/>
            <person name="Kono T."/>
            <person name="Macchietto M."/>
            <person name="Millas R."/>
            <person name="McGilp L."/>
            <person name="Shao M."/>
            <person name="Duquette J."/>
            <person name="Hirsch C.N."/>
            <person name="Kimball J."/>
        </authorList>
    </citation>
    <scope>NUCLEOTIDE SEQUENCE</scope>
    <source>
        <tissue evidence="2">Fresh leaf tissue</tissue>
    </source>
</reference>
<reference evidence="2" key="2">
    <citation type="submission" date="2021-02" db="EMBL/GenBank/DDBJ databases">
        <authorList>
            <person name="Kimball J.A."/>
            <person name="Haas M.W."/>
            <person name="Macchietto M."/>
            <person name="Kono T."/>
            <person name="Duquette J."/>
            <person name="Shao M."/>
        </authorList>
    </citation>
    <scope>NUCLEOTIDE SEQUENCE</scope>
    <source>
        <tissue evidence="2">Fresh leaf tissue</tissue>
    </source>
</reference>